<keyword evidence="3" id="KW-1185">Reference proteome</keyword>
<dbReference type="EMBL" id="CAJJDN010000047">
    <property type="protein sequence ID" value="CAD8084799.1"/>
    <property type="molecule type" value="Genomic_DNA"/>
</dbReference>
<evidence type="ECO:0000313" key="2">
    <source>
        <dbReference type="EMBL" id="CAD8084799.1"/>
    </source>
</evidence>
<gene>
    <name evidence="2" type="ORF">PSON_ATCC_30995.1.T0470181</name>
</gene>
<evidence type="ECO:0000313" key="3">
    <source>
        <dbReference type="Proteomes" id="UP000692954"/>
    </source>
</evidence>
<dbReference type="OrthoDB" id="312223at2759"/>
<dbReference type="AlphaFoldDB" id="A0A8S1MZF7"/>
<name>A0A8S1MZF7_9CILI</name>
<feature type="region of interest" description="Disordered" evidence="1">
    <location>
        <begin position="1"/>
        <end position="20"/>
    </location>
</feature>
<organism evidence="2 3">
    <name type="scientific">Paramecium sonneborni</name>
    <dbReference type="NCBI Taxonomy" id="65129"/>
    <lineage>
        <taxon>Eukaryota</taxon>
        <taxon>Sar</taxon>
        <taxon>Alveolata</taxon>
        <taxon>Ciliophora</taxon>
        <taxon>Intramacronucleata</taxon>
        <taxon>Oligohymenophorea</taxon>
        <taxon>Peniculida</taxon>
        <taxon>Parameciidae</taxon>
        <taxon>Paramecium</taxon>
    </lineage>
</organism>
<protein>
    <submittedName>
        <fullName evidence="2">Uncharacterized protein</fullName>
    </submittedName>
</protein>
<accession>A0A8S1MZF7</accession>
<comment type="caution">
    <text evidence="2">The sequence shown here is derived from an EMBL/GenBank/DDBJ whole genome shotgun (WGS) entry which is preliminary data.</text>
</comment>
<dbReference type="Proteomes" id="UP000692954">
    <property type="component" value="Unassembled WGS sequence"/>
</dbReference>
<proteinExistence type="predicted"/>
<reference evidence="2" key="1">
    <citation type="submission" date="2021-01" db="EMBL/GenBank/DDBJ databases">
        <authorList>
            <consortium name="Genoscope - CEA"/>
            <person name="William W."/>
        </authorList>
    </citation>
    <scope>NUCLEOTIDE SEQUENCE</scope>
</reference>
<sequence>MGVCSGKTSNKYQQNNRSSNLLQSQTVQLNQQKQNLIENQHAATLPPAATYPQQEPAKQINLQQNPVKPEERQQEMIVQNFDEDLYINDIMKQFDDLNNLFNQMASEFDSISQYLLSMSGNQGNPP</sequence>
<evidence type="ECO:0000256" key="1">
    <source>
        <dbReference type="SAM" id="MobiDB-lite"/>
    </source>
</evidence>